<evidence type="ECO:0000256" key="1">
    <source>
        <dbReference type="SAM" id="Phobius"/>
    </source>
</evidence>
<dbReference type="Pfam" id="PF02698">
    <property type="entry name" value="DUF218"/>
    <property type="match status" value="1"/>
</dbReference>
<keyword evidence="4" id="KW-1185">Reference proteome</keyword>
<organism evidence="3 4">
    <name type="scientific">Thiohalocapsa halophila</name>
    <dbReference type="NCBI Taxonomy" id="69359"/>
    <lineage>
        <taxon>Bacteria</taxon>
        <taxon>Pseudomonadati</taxon>
        <taxon>Pseudomonadota</taxon>
        <taxon>Gammaproteobacteria</taxon>
        <taxon>Chromatiales</taxon>
        <taxon>Chromatiaceae</taxon>
        <taxon>Thiohalocapsa</taxon>
    </lineage>
</organism>
<sequence>MIAMLTKVLTQLAMPVNLALVLVALGAVLLGLQRLRLGLGLLALGVAWAVLWSLPVFSGWVRGTLEGRYPPVPVAAMPRAEAIVVLGGGMGGVVAPRLLPDLNSAADRVWHGARLLLADKAPVVVVSGGGLAWRSEEPPEAQSMLAFLRDLGVGRAHVLLEGRSATTRGNAVEVRRLAGARGFSRVLLVTSALHMPRAAAAFRAVGLEVIPAPTDYEVVARRRVTILDWLPDAQALADSSRAFKEYLGFLVYWVRGWA</sequence>
<dbReference type="Gene3D" id="3.40.50.620">
    <property type="entry name" value="HUPs"/>
    <property type="match status" value="1"/>
</dbReference>
<name>A0ABS1CMV0_9GAMM</name>
<evidence type="ECO:0000259" key="2">
    <source>
        <dbReference type="Pfam" id="PF02698"/>
    </source>
</evidence>
<evidence type="ECO:0000313" key="4">
    <source>
        <dbReference type="Proteomes" id="UP000748752"/>
    </source>
</evidence>
<dbReference type="PANTHER" id="PTHR30336">
    <property type="entry name" value="INNER MEMBRANE PROTEIN, PROBABLE PERMEASE"/>
    <property type="match status" value="1"/>
</dbReference>
<comment type="caution">
    <text evidence="3">The sequence shown here is derived from an EMBL/GenBank/DDBJ whole genome shotgun (WGS) entry which is preliminary data.</text>
</comment>
<proteinExistence type="predicted"/>
<evidence type="ECO:0000313" key="3">
    <source>
        <dbReference type="EMBL" id="MBK1633261.1"/>
    </source>
</evidence>
<feature type="transmembrane region" description="Helical" evidence="1">
    <location>
        <begin position="39"/>
        <end position="60"/>
    </location>
</feature>
<dbReference type="EMBL" id="NRRV01000075">
    <property type="protein sequence ID" value="MBK1633261.1"/>
    <property type="molecule type" value="Genomic_DNA"/>
</dbReference>
<keyword evidence="1" id="KW-0472">Membrane</keyword>
<accession>A0ABS1CMV0</accession>
<dbReference type="InterPro" id="IPR003848">
    <property type="entry name" value="DUF218"/>
</dbReference>
<reference evidence="3 4" key="1">
    <citation type="journal article" date="2020" name="Microorganisms">
        <title>Osmotic Adaptation and Compatible Solute Biosynthesis of Phototrophic Bacteria as Revealed from Genome Analyses.</title>
        <authorList>
            <person name="Imhoff J.F."/>
            <person name="Rahn T."/>
            <person name="Kunzel S."/>
            <person name="Keller A."/>
            <person name="Neulinger S.C."/>
        </authorList>
    </citation>
    <scope>NUCLEOTIDE SEQUENCE [LARGE SCALE GENOMIC DNA]</scope>
    <source>
        <strain evidence="3 4">DSM 6210</strain>
    </source>
</reference>
<keyword evidence="1" id="KW-0812">Transmembrane</keyword>
<dbReference type="Proteomes" id="UP000748752">
    <property type="component" value="Unassembled WGS sequence"/>
</dbReference>
<dbReference type="PANTHER" id="PTHR30336:SF4">
    <property type="entry name" value="ENVELOPE BIOGENESIS FACTOR ELYC"/>
    <property type="match status" value="1"/>
</dbReference>
<dbReference type="InterPro" id="IPR051599">
    <property type="entry name" value="Cell_Envelope_Assoc"/>
</dbReference>
<protein>
    <recommendedName>
        <fullName evidence="2">DUF218 domain-containing protein</fullName>
    </recommendedName>
</protein>
<dbReference type="InterPro" id="IPR014729">
    <property type="entry name" value="Rossmann-like_a/b/a_fold"/>
</dbReference>
<gene>
    <name evidence="3" type="ORF">CKO31_21400</name>
</gene>
<keyword evidence="1" id="KW-1133">Transmembrane helix</keyword>
<feature type="domain" description="DUF218" evidence="2">
    <location>
        <begin position="81"/>
        <end position="248"/>
    </location>
</feature>
<dbReference type="CDD" id="cd06259">
    <property type="entry name" value="YdcF-like"/>
    <property type="match status" value="1"/>
</dbReference>
<feature type="transmembrane region" description="Helical" evidence="1">
    <location>
        <begin position="12"/>
        <end position="32"/>
    </location>
</feature>